<organism evidence="3 4">
    <name type="scientific">Turnera subulata</name>
    <dbReference type="NCBI Taxonomy" id="218843"/>
    <lineage>
        <taxon>Eukaryota</taxon>
        <taxon>Viridiplantae</taxon>
        <taxon>Streptophyta</taxon>
        <taxon>Embryophyta</taxon>
        <taxon>Tracheophyta</taxon>
        <taxon>Spermatophyta</taxon>
        <taxon>Magnoliopsida</taxon>
        <taxon>eudicotyledons</taxon>
        <taxon>Gunneridae</taxon>
        <taxon>Pentapetalae</taxon>
        <taxon>rosids</taxon>
        <taxon>fabids</taxon>
        <taxon>Malpighiales</taxon>
        <taxon>Passifloraceae</taxon>
        <taxon>Turnera</taxon>
    </lineage>
</organism>
<dbReference type="AlphaFoldDB" id="A0A9Q0G8N2"/>
<comment type="caution">
    <text evidence="3">The sequence shown here is derived from an EMBL/GenBank/DDBJ whole genome shotgun (WGS) entry which is preliminary data.</text>
</comment>
<dbReference type="InterPro" id="IPR011948">
    <property type="entry name" value="Dullard_phosphatase"/>
</dbReference>
<dbReference type="NCBIfam" id="TIGR02251">
    <property type="entry name" value="HIF-SF_euk"/>
    <property type="match status" value="1"/>
</dbReference>
<evidence type="ECO:0000313" key="3">
    <source>
        <dbReference type="EMBL" id="KAJ4844269.1"/>
    </source>
</evidence>
<dbReference type="InterPro" id="IPR023214">
    <property type="entry name" value="HAD_sf"/>
</dbReference>
<proteinExistence type="predicted"/>
<reference evidence="3" key="2">
    <citation type="journal article" date="2023" name="Plants (Basel)">
        <title>Annotation of the Turnera subulata (Passifloraceae) Draft Genome Reveals the S-Locus Evolved after the Divergence of Turneroideae from Passifloroideae in a Stepwise Manner.</title>
        <authorList>
            <person name="Henning P.M."/>
            <person name="Roalson E.H."/>
            <person name="Mir W."/>
            <person name="McCubbin A.G."/>
            <person name="Shore J.S."/>
        </authorList>
    </citation>
    <scope>NUCLEOTIDE SEQUENCE</scope>
    <source>
        <strain evidence="3">F60SS</strain>
    </source>
</reference>
<reference evidence="3" key="1">
    <citation type="submission" date="2022-02" db="EMBL/GenBank/DDBJ databases">
        <authorList>
            <person name="Henning P.M."/>
            <person name="McCubbin A.G."/>
            <person name="Shore J.S."/>
        </authorList>
    </citation>
    <scope>NUCLEOTIDE SEQUENCE</scope>
    <source>
        <strain evidence="3">F60SS</strain>
        <tissue evidence="3">Leaves</tissue>
    </source>
</reference>
<dbReference type="FunFam" id="3.40.50.1000:FF:000093">
    <property type="entry name" value="NLI interacting factor-like phosphatase family protein"/>
    <property type="match status" value="1"/>
</dbReference>
<dbReference type="OrthoDB" id="277011at2759"/>
<accession>A0A9Q0G8N2</accession>
<dbReference type="Proteomes" id="UP001141552">
    <property type="component" value="Unassembled WGS sequence"/>
</dbReference>
<evidence type="ECO:0000256" key="1">
    <source>
        <dbReference type="SAM" id="MobiDB-lite"/>
    </source>
</evidence>
<dbReference type="CDD" id="cd07521">
    <property type="entry name" value="HAD_FCP1-like"/>
    <property type="match status" value="1"/>
</dbReference>
<dbReference type="PROSITE" id="PS50969">
    <property type="entry name" value="FCP1"/>
    <property type="match status" value="1"/>
</dbReference>
<name>A0A9Q0G8N2_9ROSI</name>
<feature type="region of interest" description="Disordered" evidence="1">
    <location>
        <begin position="84"/>
        <end position="106"/>
    </location>
</feature>
<sequence length="319" mass="36244">MLVAGKDLEYACFGPGKCMLKLVKGCLSHHRRRHRKKSPGKASASASAIVTSINRTFFTCKRRLVKILSQLPLIRTPNTSRYKGYKRISRTGSRDRTKPQQERKSDKLVDLEKDAICKALFSSNDEKKLPPSISPTKRTVFLDLDETLVHSKADPQPERFDFIVRPRIDGVLMNFYVLKRPGVDAFLQGLAAKYEVVVFTAGLKEYASLVLDKLDPKGLIFSHRLYRDSCKQVDGMYVKDLSETGRDLRRAVIVDDNPNCYLYQPQNAIPARPFIDDLGDVEMDQLGKFFESCDSFEDMRVAVKEYVSTQCDFIAELQG</sequence>
<dbReference type="SUPFAM" id="SSF56784">
    <property type="entry name" value="HAD-like"/>
    <property type="match status" value="1"/>
</dbReference>
<dbReference type="PANTHER" id="PTHR12210">
    <property type="entry name" value="DULLARD PROTEIN PHOSPHATASE"/>
    <property type="match status" value="1"/>
</dbReference>
<dbReference type="GO" id="GO:0016791">
    <property type="term" value="F:phosphatase activity"/>
    <property type="evidence" value="ECO:0007669"/>
    <property type="project" value="InterPro"/>
</dbReference>
<feature type="compositionally biased region" description="Basic and acidic residues" evidence="1">
    <location>
        <begin position="92"/>
        <end position="106"/>
    </location>
</feature>
<gene>
    <name evidence="3" type="ORF">Tsubulata_009817</name>
</gene>
<evidence type="ECO:0000313" key="4">
    <source>
        <dbReference type="Proteomes" id="UP001141552"/>
    </source>
</evidence>
<dbReference type="InterPro" id="IPR050365">
    <property type="entry name" value="TIM50"/>
</dbReference>
<protein>
    <recommendedName>
        <fullName evidence="2">FCP1 homology domain-containing protein</fullName>
    </recommendedName>
</protein>
<dbReference type="EMBL" id="JAKUCV010002002">
    <property type="protein sequence ID" value="KAJ4844269.1"/>
    <property type="molecule type" value="Genomic_DNA"/>
</dbReference>
<dbReference type="Gene3D" id="3.40.50.1000">
    <property type="entry name" value="HAD superfamily/HAD-like"/>
    <property type="match status" value="1"/>
</dbReference>
<evidence type="ECO:0000259" key="2">
    <source>
        <dbReference type="PROSITE" id="PS50969"/>
    </source>
</evidence>
<feature type="domain" description="FCP1 homology" evidence="2">
    <location>
        <begin position="133"/>
        <end position="293"/>
    </location>
</feature>
<dbReference type="InterPro" id="IPR036412">
    <property type="entry name" value="HAD-like_sf"/>
</dbReference>
<dbReference type="Pfam" id="PF03031">
    <property type="entry name" value="NIF"/>
    <property type="match status" value="1"/>
</dbReference>
<keyword evidence="4" id="KW-1185">Reference proteome</keyword>
<dbReference type="InterPro" id="IPR004274">
    <property type="entry name" value="FCP1_dom"/>
</dbReference>
<dbReference type="SMART" id="SM00577">
    <property type="entry name" value="CPDc"/>
    <property type="match status" value="1"/>
</dbReference>